<dbReference type="Proteomes" id="UP000504636">
    <property type="component" value="Unplaced"/>
</dbReference>
<reference evidence="4" key="3">
    <citation type="submission" date="2025-04" db="UniProtKB">
        <authorList>
            <consortium name="RefSeq"/>
        </authorList>
    </citation>
    <scope>IDENTIFICATION</scope>
    <source>
        <strain evidence="4">CBS 304.34</strain>
    </source>
</reference>
<feature type="region of interest" description="Disordered" evidence="1">
    <location>
        <begin position="39"/>
        <end position="80"/>
    </location>
</feature>
<sequence>MPQLEHSYLEAGRRRNLERFNLPCRIAAGVQAFVEDYDEGKYPQNAGGSISEPEESEAEESEAEESGAEESEADEAEYKEAEKAVLEILSRTA</sequence>
<dbReference type="AlphaFoldDB" id="A0A6A6YC21"/>
<gene>
    <name evidence="2 4" type="ORF">BDZ99DRAFT_466402</name>
</gene>
<dbReference type="GeneID" id="54461653"/>
<organism evidence="2">
    <name type="scientific">Mytilinidion resinicola</name>
    <dbReference type="NCBI Taxonomy" id="574789"/>
    <lineage>
        <taxon>Eukaryota</taxon>
        <taxon>Fungi</taxon>
        <taxon>Dikarya</taxon>
        <taxon>Ascomycota</taxon>
        <taxon>Pezizomycotina</taxon>
        <taxon>Dothideomycetes</taxon>
        <taxon>Pleosporomycetidae</taxon>
        <taxon>Mytilinidiales</taxon>
        <taxon>Mytilinidiaceae</taxon>
        <taxon>Mytilinidion</taxon>
    </lineage>
</organism>
<protein>
    <submittedName>
        <fullName evidence="2 4">Uncharacterized protein</fullName>
    </submittedName>
</protein>
<reference evidence="4" key="2">
    <citation type="submission" date="2020-04" db="EMBL/GenBank/DDBJ databases">
        <authorList>
            <consortium name="NCBI Genome Project"/>
        </authorList>
    </citation>
    <scope>NUCLEOTIDE SEQUENCE</scope>
    <source>
        <strain evidence="4">CBS 304.34</strain>
    </source>
</reference>
<evidence type="ECO:0000313" key="4">
    <source>
        <dbReference type="RefSeq" id="XP_033573092.1"/>
    </source>
</evidence>
<keyword evidence="3" id="KW-1185">Reference proteome</keyword>
<accession>A0A6A6YC21</accession>
<proteinExistence type="predicted"/>
<dbReference type="RefSeq" id="XP_033573092.1">
    <property type="nucleotide sequence ID" value="XM_033720760.1"/>
</dbReference>
<reference evidence="2 4" key="1">
    <citation type="journal article" date="2020" name="Stud. Mycol.">
        <title>101 Dothideomycetes genomes: a test case for predicting lifestyles and emergence of pathogens.</title>
        <authorList>
            <person name="Haridas S."/>
            <person name="Albert R."/>
            <person name="Binder M."/>
            <person name="Bloem J."/>
            <person name="Labutti K."/>
            <person name="Salamov A."/>
            <person name="Andreopoulos B."/>
            <person name="Baker S."/>
            <person name="Barry K."/>
            <person name="Bills G."/>
            <person name="Bluhm B."/>
            <person name="Cannon C."/>
            <person name="Castanera R."/>
            <person name="Culley D."/>
            <person name="Daum C."/>
            <person name="Ezra D."/>
            <person name="Gonzalez J."/>
            <person name="Henrissat B."/>
            <person name="Kuo A."/>
            <person name="Liang C."/>
            <person name="Lipzen A."/>
            <person name="Lutzoni F."/>
            <person name="Magnuson J."/>
            <person name="Mondo S."/>
            <person name="Nolan M."/>
            <person name="Ohm R."/>
            <person name="Pangilinan J."/>
            <person name="Park H.-J."/>
            <person name="Ramirez L."/>
            <person name="Alfaro M."/>
            <person name="Sun H."/>
            <person name="Tritt A."/>
            <person name="Yoshinaga Y."/>
            <person name="Zwiers L.-H."/>
            <person name="Turgeon B."/>
            <person name="Goodwin S."/>
            <person name="Spatafora J."/>
            <person name="Crous P."/>
            <person name="Grigoriev I."/>
        </authorList>
    </citation>
    <scope>NUCLEOTIDE SEQUENCE</scope>
    <source>
        <strain evidence="2 4">CBS 304.34</strain>
    </source>
</reference>
<dbReference type="EMBL" id="MU003708">
    <property type="protein sequence ID" value="KAF2806128.1"/>
    <property type="molecule type" value="Genomic_DNA"/>
</dbReference>
<name>A0A6A6YC21_9PEZI</name>
<evidence type="ECO:0000256" key="1">
    <source>
        <dbReference type="SAM" id="MobiDB-lite"/>
    </source>
</evidence>
<evidence type="ECO:0000313" key="2">
    <source>
        <dbReference type="EMBL" id="KAF2806128.1"/>
    </source>
</evidence>
<feature type="compositionally biased region" description="Acidic residues" evidence="1">
    <location>
        <begin position="52"/>
        <end position="75"/>
    </location>
</feature>
<evidence type="ECO:0000313" key="3">
    <source>
        <dbReference type="Proteomes" id="UP000504636"/>
    </source>
</evidence>